<name>A0ABV7LND0_9GAMM</name>
<dbReference type="Gene3D" id="1.25.40.10">
    <property type="entry name" value="Tetratricopeptide repeat domain"/>
    <property type="match status" value="1"/>
</dbReference>
<comment type="caution">
    <text evidence="3">The sequence shown here is derived from an EMBL/GenBank/DDBJ whole genome shotgun (WGS) entry which is preliminary data.</text>
</comment>
<evidence type="ECO:0000313" key="4">
    <source>
        <dbReference type="Proteomes" id="UP001595579"/>
    </source>
</evidence>
<sequence length="399" mass="43949">MRDTRQSAIWRYAMAVGIAWAWPALASAAPALPADMVRNLETLQHRLASGEAATVRDTARSQAERLEGGNAADRWARALYLQLAATAEARDGHYQPAAELLREARGIDGVEREHRDRWLRQEARLRLRAGQQRRGGELLERWLAEHDGDAEDRWLMAQAQASRERWEAAMSWAERAMQRDPEPSETRLALAASVYQRLGHDAQALRILDGLLARAPEDAAQWRRAAGLAQRLGEHGRAAALWEAGWRRGTLSGRDDLLTRIRLHLAGGTPARAAEILQGALADGELADDLEHRRLLAQAWTAARDRKRALAAWRTVAERSGEGDDWLRLGQLAYGWGETAIASSALKQARELGSEEAQHWLVNLQSDAAGDEKTATPGAANQASRRNGGQSATSTHTGA</sequence>
<keyword evidence="4" id="KW-1185">Reference proteome</keyword>
<dbReference type="EMBL" id="JBHRUG010000017">
    <property type="protein sequence ID" value="MFC3283669.1"/>
    <property type="molecule type" value="Genomic_DNA"/>
</dbReference>
<accession>A0ABV7LND0</accession>
<feature type="compositionally biased region" description="Polar residues" evidence="1">
    <location>
        <begin position="379"/>
        <end position="399"/>
    </location>
</feature>
<organism evidence="3 4">
    <name type="scientific">Litchfieldella rifensis</name>
    <dbReference type="NCBI Taxonomy" id="762643"/>
    <lineage>
        <taxon>Bacteria</taxon>
        <taxon>Pseudomonadati</taxon>
        <taxon>Pseudomonadota</taxon>
        <taxon>Gammaproteobacteria</taxon>
        <taxon>Oceanospirillales</taxon>
        <taxon>Halomonadaceae</taxon>
        <taxon>Litchfieldella</taxon>
    </lineage>
</organism>
<dbReference type="SUPFAM" id="SSF48452">
    <property type="entry name" value="TPR-like"/>
    <property type="match status" value="1"/>
</dbReference>
<dbReference type="Proteomes" id="UP001595579">
    <property type="component" value="Unassembled WGS sequence"/>
</dbReference>
<evidence type="ECO:0008006" key="5">
    <source>
        <dbReference type="Google" id="ProtNLM"/>
    </source>
</evidence>
<evidence type="ECO:0000313" key="3">
    <source>
        <dbReference type="EMBL" id="MFC3283669.1"/>
    </source>
</evidence>
<feature type="chain" id="PRO_5047499588" description="Tetratricopeptide repeat protein" evidence="2">
    <location>
        <begin position="29"/>
        <end position="399"/>
    </location>
</feature>
<dbReference type="InterPro" id="IPR011990">
    <property type="entry name" value="TPR-like_helical_dom_sf"/>
</dbReference>
<feature type="region of interest" description="Disordered" evidence="1">
    <location>
        <begin position="368"/>
        <end position="399"/>
    </location>
</feature>
<gene>
    <name evidence="3" type="ORF">ACFOEV_08635</name>
</gene>
<proteinExistence type="predicted"/>
<keyword evidence="2" id="KW-0732">Signal</keyword>
<dbReference type="RefSeq" id="WP_386772876.1">
    <property type="nucleotide sequence ID" value="NZ_JBHRUG010000017.1"/>
</dbReference>
<reference evidence="4" key="1">
    <citation type="journal article" date="2019" name="Int. J. Syst. Evol. Microbiol.">
        <title>The Global Catalogue of Microorganisms (GCM) 10K type strain sequencing project: providing services to taxonomists for standard genome sequencing and annotation.</title>
        <authorList>
            <consortium name="The Broad Institute Genomics Platform"/>
            <consortium name="The Broad Institute Genome Sequencing Center for Infectious Disease"/>
            <person name="Wu L."/>
            <person name="Ma J."/>
        </authorList>
    </citation>
    <scope>NUCLEOTIDE SEQUENCE [LARGE SCALE GENOMIC DNA]</scope>
    <source>
        <strain evidence="4">CECT 7698</strain>
    </source>
</reference>
<evidence type="ECO:0000256" key="2">
    <source>
        <dbReference type="SAM" id="SignalP"/>
    </source>
</evidence>
<protein>
    <recommendedName>
        <fullName evidence="5">Tetratricopeptide repeat protein</fullName>
    </recommendedName>
</protein>
<feature type="signal peptide" evidence="2">
    <location>
        <begin position="1"/>
        <end position="28"/>
    </location>
</feature>
<evidence type="ECO:0000256" key="1">
    <source>
        <dbReference type="SAM" id="MobiDB-lite"/>
    </source>
</evidence>